<keyword evidence="1" id="KW-0472">Membrane</keyword>
<feature type="domain" description="DUF6867" evidence="2">
    <location>
        <begin position="10"/>
        <end position="114"/>
    </location>
</feature>
<keyword evidence="1" id="KW-1133">Transmembrane helix</keyword>
<dbReference type="KEGG" id="phr:C6569_10215"/>
<feature type="transmembrane region" description="Helical" evidence="1">
    <location>
        <begin position="12"/>
        <end position="32"/>
    </location>
</feature>
<name>A0A2S0NB60_9HYPH</name>
<dbReference type="EMBL" id="CP027668">
    <property type="protein sequence ID" value="AVO45404.1"/>
    <property type="molecule type" value="Genomic_DNA"/>
</dbReference>
<dbReference type="Proteomes" id="UP000237889">
    <property type="component" value="Chromosome"/>
</dbReference>
<organism evidence="3 4">
    <name type="scientific">Phreatobacter cathodiphilus</name>
    <dbReference type="NCBI Taxonomy" id="1868589"/>
    <lineage>
        <taxon>Bacteria</taxon>
        <taxon>Pseudomonadati</taxon>
        <taxon>Pseudomonadota</taxon>
        <taxon>Alphaproteobacteria</taxon>
        <taxon>Hyphomicrobiales</taxon>
        <taxon>Phreatobacteraceae</taxon>
        <taxon>Phreatobacter</taxon>
    </lineage>
</organism>
<keyword evidence="1" id="KW-0812">Transmembrane</keyword>
<dbReference type="InterPro" id="IPR049201">
    <property type="entry name" value="DUF6867"/>
</dbReference>
<evidence type="ECO:0000313" key="4">
    <source>
        <dbReference type="Proteomes" id="UP000237889"/>
    </source>
</evidence>
<protein>
    <recommendedName>
        <fullName evidence="2">DUF6867 domain-containing protein</fullName>
    </recommendedName>
</protein>
<feature type="transmembrane region" description="Helical" evidence="1">
    <location>
        <begin position="44"/>
        <end position="62"/>
    </location>
</feature>
<keyword evidence="4" id="KW-1185">Reference proteome</keyword>
<evidence type="ECO:0000313" key="3">
    <source>
        <dbReference type="EMBL" id="AVO45404.1"/>
    </source>
</evidence>
<dbReference type="RefSeq" id="WP_106748745.1">
    <property type="nucleotide sequence ID" value="NZ_CP027668.1"/>
</dbReference>
<evidence type="ECO:0000259" key="2">
    <source>
        <dbReference type="Pfam" id="PF21741"/>
    </source>
</evidence>
<accession>A0A2S0NB60</accession>
<dbReference type="OrthoDB" id="9806174at2"/>
<reference evidence="3 4" key="1">
    <citation type="submission" date="2018-03" db="EMBL/GenBank/DDBJ databases">
        <title>Genome sequencing of Phreatobacter sp.</title>
        <authorList>
            <person name="Kim S.-J."/>
            <person name="Heo J."/>
            <person name="Kwon S.-W."/>
        </authorList>
    </citation>
    <scope>NUCLEOTIDE SEQUENCE [LARGE SCALE GENOMIC DNA]</scope>
    <source>
        <strain evidence="3 4">S-12</strain>
    </source>
</reference>
<feature type="transmembrane region" description="Helical" evidence="1">
    <location>
        <begin position="68"/>
        <end position="87"/>
    </location>
</feature>
<evidence type="ECO:0000256" key="1">
    <source>
        <dbReference type="SAM" id="Phobius"/>
    </source>
</evidence>
<dbReference type="AlphaFoldDB" id="A0A2S0NB60"/>
<proteinExistence type="predicted"/>
<sequence>MQGILYEEPSIWLFLLVTLVLGGWLAVMTGRACAQTWRGIPETIAYLLVLGLAVRFAHFALFEGTLLSLRYYVVDTVIVTAIGLLSWRATRTDQMVHQYWWLYQRTGPLTWSERPVPLSSPPEKPR</sequence>
<dbReference type="Pfam" id="PF21741">
    <property type="entry name" value="DUF6867"/>
    <property type="match status" value="1"/>
</dbReference>
<gene>
    <name evidence="3" type="ORF">C6569_10215</name>
</gene>